<reference evidence="1 2" key="1">
    <citation type="submission" date="2019-05" db="EMBL/GenBank/DDBJ databases">
        <title>Mikania micrantha, genome provides insights into the molecular mechanism of rapid growth.</title>
        <authorList>
            <person name="Liu B."/>
        </authorList>
    </citation>
    <scope>NUCLEOTIDE SEQUENCE [LARGE SCALE GENOMIC DNA]</scope>
    <source>
        <strain evidence="1">NLD-2019</strain>
        <tissue evidence="1">Leaf</tissue>
    </source>
</reference>
<sequence>MMVELCFALEKQGISAFRFDFSGNGESEGIFQFGNYLKEVDDLHAVIRHFTAANRVVSTIIGHIYLENLFAGGNVVVLYASLHHDIKKVINVSGRYKMDRGVEEILGKNYLERAKKDGVIEFKSITGLLLRATYESIMERLNTNMHKAGLKIDPACSVLTVHGSVDEIIPVEDALEFAKIIPNHELKIIEGADHRYDKHRGELASVVLGFIRDDKYA</sequence>
<name>A0A5N6PNJ0_9ASTR</name>
<dbReference type="OrthoDB" id="9988524at2759"/>
<evidence type="ECO:0000313" key="1">
    <source>
        <dbReference type="EMBL" id="KAD6795201.1"/>
    </source>
</evidence>
<dbReference type="PANTHER" id="PTHR42886:SF82">
    <property type="entry name" value="FERULOYL ESTERASE"/>
    <property type="match status" value="1"/>
</dbReference>
<organism evidence="1 2">
    <name type="scientific">Mikania micrantha</name>
    <name type="common">bitter vine</name>
    <dbReference type="NCBI Taxonomy" id="192012"/>
    <lineage>
        <taxon>Eukaryota</taxon>
        <taxon>Viridiplantae</taxon>
        <taxon>Streptophyta</taxon>
        <taxon>Embryophyta</taxon>
        <taxon>Tracheophyta</taxon>
        <taxon>Spermatophyta</taxon>
        <taxon>Magnoliopsida</taxon>
        <taxon>eudicotyledons</taxon>
        <taxon>Gunneridae</taxon>
        <taxon>Pentapetalae</taxon>
        <taxon>asterids</taxon>
        <taxon>campanulids</taxon>
        <taxon>Asterales</taxon>
        <taxon>Asteraceae</taxon>
        <taxon>Asteroideae</taxon>
        <taxon>Heliantheae alliance</taxon>
        <taxon>Eupatorieae</taxon>
        <taxon>Mikania</taxon>
    </lineage>
</organism>
<proteinExistence type="predicted"/>
<dbReference type="InterPro" id="IPR029058">
    <property type="entry name" value="AB_hydrolase_fold"/>
</dbReference>
<evidence type="ECO:0008006" key="3">
    <source>
        <dbReference type="Google" id="ProtNLM"/>
    </source>
</evidence>
<dbReference type="Gene3D" id="3.40.50.1820">
    <property type="entry name" value="alpha/beta hydrolase"/>
    <property type="match status" value="1"/>
</dbReference>
<dbReference type="PANTHER" id="PTHR42886">
    <property type="entry name" value="RE40534P-RELATED"/>
    <property type="match status" value="1"/>
</dbReference>
<accession>A0A5N6PNJ0</accession>
<gene>
    <name evidence="1" type="ORF">E3N88_06097</name>
</gene>
<evidence type="ECO:0000313" key="2">
    <source>
        <dbReference type="Proteomes" id="UP000326396"/>
    </source>
</evidence>
<dbReference type="AlphaFoldDB" id="A0A5N6PNJ0"/>
<protein>
    <recommendedName>
        <fullName evidence="3">Serine aminopeptidase S33 domain-containing protein</fullName>
    </recommendedName>
</protein>
<dbReference type="EMBL" id="SZYD01000003">
    <property type="protein sequence ID" value="KAD6795201.1"/>
    <property type="molecule type" value="Genomic_DNA"/>
</dbReference>
<dbReference type="Proteomes" id="UP000326396">
    <property type="component" value="Linkage Group LG11"/>
</dbReference>
<comment type="caution">
    <text evidence="1">The sequence shown here is derived from an EMBL/GenBank/DDBJ whole genome shotgun (WGS) entry which is preliminary data.</text>
</comment>
<keyword evidence="2" id="KW-1185">Reference proteome</keyword>
<dbReference type="SUPFAM" id="SSF53474">
    <property type="entry name" value="alpha/beta-Hydrolases"/>
    <property type="match status" value="1"/>
</dbReference>